<dbReference type="PANTHER" id="PTHR10907">
    <property type="entry name" value="REGUCALCIN"/>
    <property type="match status" value="1"/>
</dbReference>
<comment type="similarity">
    <text evidence="1">Belongs to the SMP-30/CGR1 family.</text>
</comment>
<dbReference type="PANTHER" id="PTHR10907:SF47">
    <property type="entry name" value="REGUCALCIN"/>
    <property type="match status" value="1"/>
</dbReference>
<feature type="domain" description="SMP-30/Gluconolactonase/LRE-like region" evidence="2">
    <location>
        <begin position="20"/>
        <end position="262"/>
    </location>
</feature>
<dbReference type="GO" id="GO:0005509">
    <property type="term" value="F:calcium ion binding"/>
    <property type="evidence" value="ECO:0007669"/>
    <property type="project" value="TreeGrafter"/>
</dbReference>
<dbReference type="GO" id="GO:0004341">
    <property type="term" value="F:gluconolactonase activity"/>
    <property type="evidence" value="ECO:0007669"/>
    <property type="project" value="TreeGrafter"/>
</dbReference>
<reference evidence="3" key="1">
    <citation type="submission" date="2018-05" db="EMBL/GenBank/DDBJ databases">
        <authorList>
            <person name="Lanie J.A."/>
            <person name="Ng W.-L."/>
            <person name="Kazmierczak K.M."/>
            <person name="Andrzejewski T.M."/>
            <person name="Davidsen T.M."/>
            <person name="Wayne K.J."/>
            <person name="Tettelin H."/>
            <person name="Glass J.I."/>
            <person name="Rusch D."/>
            <person name="Podicherti R."/>
            <person name="Tsui H.-C.T."/>
            <person name="Winkler M.E."/>
        </authorList>
    </citation>
    <scope>NUCLEOTIDE SEQUENCE</scope>
</reference>
<dbReference type="InterPro" id="IPR011042">
    <property type="entry name" value="6-blade_b-propeller_TolB-like"/>
</dbReference>
<protein>
    <recommendedName>
        <fullName evidence="2">SMP-30/Gluconolactonase/LRE-like region domain-containing protein</fullName>
    </recommendedName>
</protein>
<dbReference type="AlphaFoldDB" id="A0A382HFH7"/>
<dbReference type="InterPro" id="IPR005511">
    <property type="entry name" value="SMP-30"/>
</dbReference>
<evidence type="ECO:0000256" key="1">
    <source>
        <dbReference type="ARBA" id="ARBA00008853"/>
    </source>
</evidence>
<proteinExistence type="inferred from homology"/>
<dbReference type="Gene3D" id="2.120.10.30">
    <property type="entry name" value="TolB, C-terminal domain"/>
    <property type="match status" value="1"/>
</dbReference>
<organism evidence="3">
    <name type="scientific">marine metagenome</name>
    <dbReference type="NCBI Taxonomy" id="408172"/>
    <lineage>
        <taxon>unclassified sequences</taxon>
        <taxon>metagenomes</taxon>
        <taxon>ecological metagenomes</taxon>
    </lineage>
</organism>
<evidence type="ECO:0000259" key="2">
    <source>
        <dbReference type="Pfam" id="PF08450"/>
    </source>
</evidence>
<dbReference type="EMBL" id="UINC01060910">
    <property type="protein sequence ID" value="SVB85922.1"/>
    <property type="molecule type" value="Genomic_DNA"/>
</dbReference>
<dbReference type="InterPro" id="IPR013658">
    <property type="entry name" value="SGL"/>
</dbReference>
<dbReference type="PRINTS" id="PR01790">
    <property type="entry name" value="SMP30FAMILY"/>
</dbReference>
<accession>A0A382HFH7</accession>
<dbReference type="SUPFAM" id="SSF63829">
    <property type="entry name" value="Calcium-dependent phosphotriesterase"/>
    <property type="match status" value="1"/>
</dbReference>
<dbReference type="Pfam" id="PF08450">
    <property type="entry name" value="SGL"/>
    <property type="match status" value="1"/>
</dbReference>
<dbReference type="GO" id="GO:0019853">
    <property type="term" value="P:L-ascorbic acid biosynthetic process"/>
    <property type="evidence" value="ECO:0007669"/>
    <property type="project" value="TreeGrafter"/>
</dbReference>
<evidence type="ECO:0000313" key="3">
    <source>
        <dbReference type="EMBL" id="SVB85922.1"/>
    </source>
</evidence>
<sequence>MTDFDLVGELECIWEVQAICGEGPLWIEAEQSLYFVDIDGQKLHCYEETSNARRSLELEEKTGWVLPRCNHKDFVAGCESGVYFMDKSSGKMTFAMNPEPDQVENRFNDGKCDREGRIWAGRSHDPETKATGCLFRIDPDLSHSRWDGPYICPNGPAISPDDSTLYHVDTFGGTVWAFDKHPDGTISNRREFARLDSKKEGFPDGLTVDNENRVWLAHWGGSRITCFSQQGERLGFVELPVPQVTSCTFGGPDLSVLYITTAARNLDFVKYPLAGALFRVPTKTTGSSSPAFAG</sequence>
<name>A0A382HFH7_9ZZZZ</name>
<gene>
    <name evidence="3" type="ORF">METZ01_LOCUS238776</name>
</gene>